<dbReference type="GO" id="GO:0005829">
    <property type="term" value="C:cytosol"/>
    <property type="evidence" value="ECO:0007669"/>
    <property type="project" value="TreeGrafter"/>
</dbReference>
<dbReference type="Gene3D" id="3.40.50.12470">
    <property type="match status" value="1"/>
</dbReference>
<comment type="subunit">
    <text evidence="4">Homodimer. Part of the 2-oxoglutarate dehydrogenase (OGDH) complex composed of E1 (2-oxoglutarate dehydrogenase), E2 (dihydrolipoamide succinyltransferase) and E3 (dihydrolipoamide dehydrogenase); the complex contains multiple copies of the three enzymatic components (E1, E2 and E3).</text>
</comment>
<dbReference type="NCBIfam" id="NF006914">
    <property type="entry name" value="PRK09404.1"/>
    <property type="match status" value="1"/>
</dbReference>
<dbReference type="Pfam" id="PF16078">
    <property type="entry name" value="2-oxogl_dehyd_N"/>
    <property type="match status" value="1"/>
</dbReference>
<keyword evidence="8" id="KW-0786">Thiamine pyrophosphate</keyword>
<evidence type="ECO:0000256" key="9">
    <source>
        <dbReference type="ARBA" id="ARBA00023152"/>
    </source>
</evidence>
<keyword evidence="13" id="KW-1185">Reference proteome</keyword>
<dbReference type="RefSeq" id="WP_153429611.1">
    <property type="nucleotide sequence ID" value="NZ_WIPH01000003.1"/>
</dbReference>
<dbReference type="GO" id="GO:0045252">
    <property type="term" value="C:oxoglutarate dehydrogenase complex"/>
    <property type="evidence" value="ECO:0007669"/>
    <property type="project" value="TreeGrafter"/>
</dbReference>
<evidence type="ECO:0000313" key="12">
    <source>
        <dbReference type="EMBL" id="MQR98158.1"/>
    </source>
</evidence>
<dbReference type="CDD" id="cd02016">
    <property type="entry name" value="TPP_E1_OGDC_like"/>
    <property type="match status" value="1"/>
</dbReference>
<dbReference type="SMART" id="SM00861">
    <property type="entry name" value="Transket_pyr"/>
    <property type="match status" value="1"/>
</dbReference>
<evidence type="ECO:0000256" key="5">
    <source>
        <dbReference type="ARBA" id="ARBA00012280"/>
    </source>
</evidence>
<dbReference type="PANTHER" id="PTHR23152">
    <property type="entry name" value="2-OXOGLUTARATE DEHYDROGENASE"/>
    <property type="match status" value="1"/>
</dbReference>
<protein>
    <recommendedName>
        <fullName evidence="6">2-oxoglutarate dehydrogenase E1 component</fullName>
        <ecNumber evidence="5">1.2.4.2</ecNumber>
    </recommendedName>
    <alternativeName>
        <fullName evidence="10">Alpha-ketoglutarate dehydrogenase</fullName>
    </alternativeName>
</protein>
<dbReference type="PANTHER" id="PTHR23152:SF4">
    <property type="entry name" value="2-OXOADIPATE DEHYDROGENASE COMPLEX COMPONENT E1"/>
    <property type="match status" value="1"/>
</dbReference>
<dbReference type="Gene3D" id="3.40.50.970">
    <property type="match status" value="1"/>
</dbReference>
<dbReference type="EC" id="1.2.4.2" evidence="5"/>
<evidence type="ECO:0000256" key="7">
    <source>
        <dbReference type="ARBA" id="ARBA00023002"/>
    </source>
</evidence>
<evidence type="ECO:0000313" key="13">
    <source>
        <dbReference type="Proteomes" id="UP000432209"/>
    </source>
</evidence>
<dbReference type="PIRSF" id="PIRSF000157">
    <property type="entry name" value="Oxoglu_dh_E1"/>
    <property type="match status" value="1"/>
</dbReference>
<comment type="cofactor">
    <cofactor evidence="1">
        <name>thiamine diphosphate</name>
        <dbReference type="ChEBI" id="CHEBI:58937"/>
    </cofactor>
</comment>
<evidence type="ECO:0000256" key="8">
    <source>
        <dbReference type="ARBA" id="ARBA00023052"/>
    </source>
</evidence>
<evidence type="ECO:0000256" key="4">
    <source>
        <dbReference type="ARBA" id="ARBA00011301"/>
    </source>
</evidence>
<dbReference type="NCBIfam" id="TIGR00239">
    <property type="entry name" value="2oxo_dh_E1"/>
    <property type="match status" value="1"/>
</dbReference>
<dbReference type="Pfam" id="PF00676">
    <property type="entry name" value="E1_dh"/>
    <property type="match status" value="1"/>
</dbReference>
<dbReference type="EMBL" id="WIPH01000003">
    <property type="protein sequence ID" value="MQR98158.1"/>
    <property type="molecule type" value="Genomic_DNA"/>
</dbReference>
<dbReference type="Pfam" id="PF02779">
    <property type="entry name" value="Transket_pyr"/>
    <property type="match status" value="1"/>
</dbReference>
<dbReference type="GO" id="GO:0030976">
    <property type="term" value="F:thiamine pyrophosphate binding"/>
    <property type="evidence" value="ECO:0007669"/>
    <property type="project" value="InterPro"/>
</dbReference>
<dbReference type="AlphaFoldDB" id="A0A7X1VM07"/>
<evidence type="ECO:0000256" key="6">
    <source>
        <dbReference type="ARBA" id="ARBA00013321"/>
    </source>
</evidence>
<dbReference type="SUPFAM" id="SSF52518">
    <property type="entry name" value="Thiamin diphosphate-binding fold (THDP-binding)"/>
    <property type="match status" value="2"/>
</dbReference>
<evidence type="ECO:0000256" key="1">
    <source>
        <dbReference type="ARBA" id="ARBA00001964"/>
    </source>
</evidence>
<dbReference type="InterPro" id="IPR005475">
    <property type="entry name" value="Transketolase-like_Pyr-bd"/>
</dbReference>
<evidence type="ECO:0000256" key="2">
    <source>
        <dbReference type="ARBA" id="ARBA00003906"/>
    </source>
</evidence>
<comment type="caution">
    <text evidence="12">The sequence shown here is derived from an EMBL/GenBank/DDBJ whole genome shotgun (WGS) entry which is preliminary data.</text>
</comment>
<dbReference type="InterPro" id="IPR011603">
    <property type="entry name" value="2oxoglutarate_DH_E1"/>
</dbReference>
<dbReference type="NCBIfam" id="NF008907">
    <property type="entry name" value="PRK12270.1"/>
    <property type="match status" value="1"/>
</dbReference>
<dbReference type="Pfam" id="PF16870">
    <property type="entry name" value="OxoGdeHyase_C"/>
    <property type="match status" value="1"/>
</dbReference>
<sequence length="894" mass="99448">MGDHRDDRDAINGENTVYLAELHTRWQHDPASVDPAFASLFETLGSERLSGPDTTVQTNDATDASAESLKFAYRLRGHAIAKLDPLGLAPVPDIAELNPPRADRDLIARLRRAYCGTTAAEFMHLQDPAQRQWWIDRLETAVPGPSLDQKRLLLALTRAEAFEQFCQKRFMGMRRFGLEGGESVIVALRTLIDAAAQDDVRSVSLGMPHRGRLNVMANILRKPFAAIFSEFAGASFKPDTIQGSGDVKYHLGTATTLEHAGHTVRISLLPNPSHLEAVDPVVLGRVRADQDREKDHDRQHHLGILVHGDAAFAGQGVVYETLSLSKLEGYRTGGTVHVIINNQIGFTTVQSDAHSGIHNTDIAKSVQAPILHVNGDDPEAVSRCAFLAHEWRRTFQSDIVLDVVCYRRHGHNEADEPAFTQPAMVHAIQSRPTTRSLYARHLVRTGVMTEAEVEEMWNHFQNRLEEQFEKSKTYHPDGTDWLDGPEDPTRLQDEQDRIQPMTGVPLRRLQDVGDAIGTIPEGLAVHPRLARQITARGKAVGDGGPLDWATAEALAFGTLSMDGHPVRLSGQDSRRGTFSQRHAVLFDQDTGREDTPLTHIAPHQAPLNIWNSPLSEYAVLGFEYGYSLGNPEALVLWEAQFGDFTNGAQIILDQFIASGETKWLRTSGLTLLLPHGYEGGGPEHSSARPERILQLCAENNMRVCNITTPANYFHALRRQIARRCRKPLVVFTPKSLLRNKDAVSMLDAMGPHTRFQPVIADPAKEDGARRIILCTGKVYYDLVTERTRQNREDVAIIRVEQLYPFPHHALMEQLGRHPDAEQVLWCQEEPQNNGAWIFVDRRIERALRGCGHRVQRPDYVGRDSAASPATGLPGVHAAQQEKLVQDALSCTFPA</sequence>
<dbReference type="Proteomes" id="UP000432209">
    <property type="component" value="Unassembled WGS sequence"/>
</dbReference>
<dbReference type="InterPro" id="IPR042179">
    <property type="entry name" value="KGD_C_sf"/>
</dbReference>
<dbReference type="GO" id="GO:0006096">
    <property type="term" value="P:glycolytic process"/>
    <property type="evidence" value="ECO:0007669"/>
    <property type="project" value="UniProtKB-KW"/>
</dbReference>
<dbReference type="InterPro" id="IPR029061">
    <property type="entry name" value="THDP-binding"/>
</dbReference>
<reference evidence="12 13" key="1">
    <citation type="submission" date="2019-10" db="EMBL/GenBank/DDBJ databases">
        <title>Gluconobacter aidae sp. nov., a novel species of acetic acid bacteria isolated in Thailand.</title>
        <authorList>
            <person name="Yukphan P."/>
            <person name="Charoenyingcharoen P."/>
            <person name="Malimas S."/>
            <person name="Muramatsu Y."/>
            <person name="Nakagawa Y."/>
            <person name="Tanasupawat S."/>
            <person name="Yamada Y."/>
        </authorList>
    </citation>
    <scope>NUCLEOTIDE SEQUENCE [LARGE SCALE GENOMIC DNA]</scope>
    <source>
        <strain evidence="12 13">AC10</strain>
    </source>
</reference>
<evidence type="ECO:0000256" key="10">
    <source>
        <dbReference type="ARBA" id="ARBA00030680"/>
    </source>
</evidence>
<dbReference type="InterPro" id="IPR001017">
    <property type="entry name" value="DH_E1"/>
</dbReference>
<gene>
    <name evidence="12" type="ORF">GFJ39_02900</name>
</gene>
<dbReference type="InterPro" id="IPR032106">
    <property type="entry name" value="2-oxogl_dehyd_N"/>
</dbReference>
<comment type="similarity">
    <text evidence="3">Belongs to the alpha-ketoglutarate dehydrogenase family.</text>
</comment>
<evidence type="ECO:0000256" key="3">
    <source>
        <dbReference type="ARBA" id="ARBA00006936"/>
    </source>
</evidence>
<dbReference type="InterPro" id="IPR031717">
    <property type="entry name" value="ODO-1/KGD_C"/>
</dbReference>
<keyword evidence="7 12" id="KW-0560">Oxidoreductase</keyword>
<evidence type="ECO:0000259" key="11">
    <source>
        <dbReference type="SMART" id="SM00861"/>
    </source>
</evidence>
<dbReference type="GO" id="GO:0004591">
    <property type="term" value="F:oxoglutarate dehydrogenase (succinyl-transferring) activity"/>
    <property type="evidence" value="ECO:0007669"/>
    <property type="project" value="UniProtKB-EC"/>
</dbReference>
<dbReference type="Gene3D" id="3.40.50.11610">
    <property type="entry name" value="Multifunctional 2-oxoglutarate metabolism enzyme, C-terminal domain"/>
    <property type="match status" value="1"/>
</dbReference>
<organism evidence="12 13">
    <name type="scientific">Gluconobacter aidae</name>
    <dbReference type="NCBI Taxonomy" id="2662454"/>
    <lineage>
        <taxon>Bacteria</taxon>
        <taxon>Pseudomonadati</taxon>
        <taxon>Pseudomonadota</taxon>
        <taxon>Alphaproteobacteria</taxon>
        <taxon>Acetobacterales</taxon>
        <taxon>Acetobacteraceae</taxon>
        <taxon>Gluconobacter</taxon>
    </lineage>
</organism>
<proteinExistence type="inferred from homology"/>
<dbReference type="GO" id="GO:0006099">
    <property type="term" value="P:tricarboxylic acid cycle"/>
    <property type="evidence" value="ECO:0007669"/>
    <property type="project" value="TreeGrafter"/>
</dbReference>
<accession>A0A7X1VM07</accession>
<keyword evidence="9" id="KW-0324">Glycolysis</keyword>
<feature type="domain" description="Transketolase-like pyrimidine-binding" evidence="11">
    <location>
        <begin position="546"/>
        <end position="739"/>
    </location>
</feature>
<comment type="function">
    <text evidence="2">E1 component of the 2-oxoglutarate dehydrogenase (OGDH) complex which catalyzes the decarboxylation of 2-oxoglutarate, the first step in the conversion of 2-oxoglutarate to succinyl-CoA and CO(2).</text>
</comment>
<name>A0A7X1VM07_9PROT</name>